<keyword evidence="3 5" id="KW-0378">Hydrolase</keyword>
<evidence type="ECO:0000313" key="6">
    <source>
        <dbReference type="Proteomes" id="UP000765845"/>
    </source>
</evidence>
<name>A0ABX1GAW4_9GAMM</name>
<dbReference type="GO" id="GO:0016787">
    <property type="term" value="F:hydrolase activity"/>
    <property type="evidence" value="ECO:0007669"/>
    <property type="project" value="UniProtKB-KW"/>
</dbReference>
<organism evidence="5 6">
    <name type="scientific">Spongiibacter thalassae</name>
    <dbReference type="NCBI Taxonomy" id="2721624"/>
    <lineage>
        <taxon>Bacteria</taxon>
        <taxon>Pseudomonadati</taxon>
        <taxon>Pseudomonadota</taxon>
        <taxon>Gammaproteobacteria</taxon>
        <taxon>Cellvibrionales</taxon>
        <taxon>Spongiibacteraceae</taxon>
        <taxon>Spongiibacter</taxon>
    </lineage>
</organism>
<dbReference type="PIRSF" id="PIRSF001112">
    <property type="entry name" value="Epoxide_hydrolase"/>
    <property type="match status" value="1"/>
</dbReference>
<dbReference type="Gene3D" id="3.40.50.1820">
    <property type="entry name" value="alpha/beta hydrolase"/>
    <property type="match status" value="1"/>
</dbReference>
<gene>
    <name evidence="5" type="ORF">HCU74_02640</name>
</gene>
<evidence type="ECO:0000259" key="4">
    <source>
        <dbReference type="Pfam" id="PF06441"/>
    </source>
</evidence>
<reference evidence="5 6" key="1">
    <citation type="submission" date="2020-04" db="EMBL/GenBank/DDBJ databases">
        <authorList>
            <person name="Yoon J."/>
        </authorList>
    </citation>
    <scope>NUCLEOTIDE SEQUENCE [LARGE SCALE GENOMIC DNA]</scope>
    <source>
        <strain evidence="5 6">KMU-166</strain>
    </source>
</reference>
<keyword evidence="6" id="KW-1185">Reference proteome</keyword>
<dbReference type="PANTHER" id="PTHR21661:SF35">
    <property type="entry name" value="EPOXIDE HYDROLASE"/>
    <property type="match status" value="1"/>
</dbReference>
<dbReference type="InterPro" id="IPR000639">
    <property type="entry name" value="Epox_hydrolase-like"/>
</dbReference>
<feature type="domain" description="Epoxide hydrolase N-terminal" evidence="4">
    <location>
        <begin position="6"/>
        <end position="110"/>
    </location>
</feature>
<comment type="similarity">
    <text evidence="1">Belongs to the peptidase S33 family.</text>
</comment>
<protein>
    <submittedName>
        <fullName evidence="5">Epoxide hydrolase</fullName>
    </submittedName>
</protein>
<dbReference type="Pfam" id="PF06441">
    <property type="entry name" value="EHN"/>
    <property type="match status" value="1"/>
</dbReference>
<evidence type="ECO:0000256" key="1">
    <source>
        <dbReference type="ARBA" id="ARBA00010088"/>
    </source>
</evidence>
<dbReference type="InterPro" id="IPR029058">
    <property type="entry name" value="AB_hydrolase_fold"/>
</dbReference>
<sequence length="379" mass="42837">MPQSLRPFTIAIEDQALQDLEQRLTQTRWPEAETVDDWSQGVPLASIKALCNHWLHHYDWREFETRLNRYPQFLTEIDGLDIHFLHIRSTHAEAMPMILTHGWPGSFAEFLNVIDPLVNPTAHGGSESDAFHLVIPSLPGYGFSGKPAKTGWGLERIAQAWITLMDRLGYDRYVAQGGDWGSGVTSKIGEIQPPQCMGIHLNMALAMPTEEDHANLSDRDKKALADVQYYFDHDSAYAMQQKSRPQTLAYGLADSPVAQAAWIYEKFHSWTDNNGAPEDALSVTAMLDNISLYWLTNSGASSARLYWESFSDMSGVEISLPTGISVFPREIFRPARAWAERKYHNIIHWGEPAKGGHFAAFEQPEIFVDELRQCFASLR</sequence>
<evidence type="ECO:0000256" key="3">
    <source>
        <dbReference type="ARBA" id="ARBA00022801"/>
    </source>
</evidence>
<dbReference type="InterPro" id="IPR010497">
    <property type="entry name" value="Epoxide_hydro_N"/>
</dbReference>
<dbReference type="PANTHER" id="PTHR21661">
    <property type="entry name" value="EPOXIDE HYDROLASE 1-RELATED"/>
    <property type="match status" value="1"/>
</dbReference>
<dbReference type="InterPro" id="IPR016292">
    <property type="entry name" value="Epoxide_hydrolase"/>
</dbReference>
<keyword evidence="2" id="KW-0058">Aromatic hydrocarbons catabolism</keyword>
<dbReference type="SUPFAM" id="SSF53474">
    <property type="entry name" value="alpha/beta-Hydrolases"/>
    <property type="match status" value="1"/>
</dbReference>
<proteinExistence type="inferred from homology"/>
<dbReference type="Proteomes" id="UP000765845">
    <property type="component" value="Unassembled WGS sequence"/>
</dbReference>
<accession>A0ABX1GAW4</accession>
<evidence type="ECO:0000313" key="5">
    <source>
        <dbReference type="EMBL" id="NKI16310.1"/>
    </source>
</evidence>
<dbReference type="EMBL" id="JAAWWK010000001">
    <property type="protein sequence ID" value="NKI16310.1"/>
    <property type="molecule type" value="Genomic_DNA"/>
</dbReference>
<dbReference type="RefSeq" id="WP_168448836.1">
    <property type="nucleotide sequence ID" value="NZ_JAAWWK010000001.1"/>
</dbReference>
<dbReference type="PRINTS" id="PR00412">
    <property type="entry name" value="EPOXHYDRLASE"/>
</dbReference>
<evidence type="ECO:0000256" key="2">
    <source>
        <dbReference type="ARBA" id="ARBA00022797"/>
    </source>
</evidence>
<comment type="caution">
    <text evidence="5">The sequence shown here is derived from an EMBL/GenBank/DDBJ whole genome shotgun (WGS) entry which is preliminary data.</text>
</comment>